<feature type="domain" description="ABC transmembrane type-1" evidence="8">
    <location>
        <begin position="81"/>
        <end position="272"/>
    </location>
</feature>
<keyword evidence="10" id="KW-1185">Reference proteome</keyword>
<dbReference type="PANTHER" id="PTHR32243:SF18">
    <property type="entry name" value="INNER MEMBRANE ABC TRANSPORTER PERMEASE PROTEIN YCJP"/>
    <property type="match status" value="1"/>
</dbReference>
<dbReference type="EMBL" id="JAMQOQ010000003">
    <property type="protein sequence ID" value="MDS0295016.1"/>
    <property type="molecule type" value="Genomic_DNA"/>
</dbReference>
<reference evidence="9 10" key="1">
    <citation type="submission" date="2022-06" db="EMBL/GenBank/DDBJ databases">
        <title>Halogeometricum sp. a new haloarchaeum isolate from saline soil.</title>
        <authorList>
            <person name="Strakova D."/>
            <person name="Galisteo C."/>
            <person name="Sanchez-Porro C."/>
            <person name="Ventosa A."/>
        </authorList>
    </citation>
    <scope>NUCLEOTIDE SEQUENCE [LARGE SCALE GENOMIC DNA]</scope>
    <source>
        <strain evidence="10">S3BR25-2</strain>
    </source>
</reference>
<organism evidence="9 10">
    <name type="scientific">Halogeometricum luteum</name>
    <dbReference type="NCBI Taxonomy" id="2950537"/>
    <lineage>
        <taxon>Archaea</taxon>
        <taxon>Methanobacteriati</taxon>
        <taxon>Methanobacteriota</taxon>
        <taxon>Stenosarchaea group</taxon>
        <taxon>Halobacteria</taxon>
        <taxon>Halobacteriales</taxon>
        <taxon>Haloferacaceae</taxon>
        <taxon>Halogeometricum</taxon>
    </lineage>
</organism>
<feature type="transmembrane region" description="Helical" evidence="7">
    <location>
        <begin position="24"/>
        <end position="45"/>
    </location>
</feature>
<feature type="transmembrane region" description="Helical" evidence="7">
    <location>
        <begin position="85"/>
        <end position="104"/>
    </location>
</feature>
<dbReference type="RefSeq" id="WP_310928866.1">
    <property type="nucleotide sequence ID" value="NZ_JAMQOQ010000003.1"/>
</dbReference>
<keyword evidence="4 7" id="KW-0812">Transmembrane</keyword>
<feature type="transmembrane region" description="Helical" evidence="7">
    <location>
        <begin position="149"/>
        <end position="172"/>
    </location>
</feature>
<dbReference type="Pfam" id="PF00528">
    <property type="entry name" value="BPD_transp_1"/>
    <property type="match status" value="1"/>
</dbReference>
<evidence type="ECO:0000256" key="4">
    <source>
        <dbReference type="ARBA" id="ARBA00022692"/>
    </source>
</evidence>
<keyword evidence="6 7" id="KW-0472">Membrane</keyword>
<protein>
    <submittedName>
        <fullName evidence="9">Carbohydrate ABC transporter permease</fullName>
    </submittedName>
</protein>
<evidence type="ECO:0000256" key="3">
    <source>
        <dbReference type="ARBA" id="ARBA00022475"/>
    </source>
</evidence>
<evidence type="ECO:0000256" key="2">
    <source>
        <dbReference type="ARBA" id="ARBA00022448"/>
    </source>
</evidence>
<comment type="similarity">
    <text evidence="7">Belongs to the binding-protein-dependent transport system permease family.</text>
</comment>
<comment type="subcellular location">
    <subcellularLocation>
        <location evidence="1 7">Cell membrane</location>
        <topology evidence="1 7">Multi-pass membrane protein</topology>
    </subcellularLocation>
</comment>
<gene>
    <name evidence="9" type="ORF">NDI79_12620</name>
</gene>
<feature type="transmembrane region" description="Helical" evidence="7">
    <location>
        <begin position="250"/>
        <end position="272"/>
    </location>
</feature>
<evidence type="ECO:0000313" key="9">
    <source>
        <dbReference type="EMBL" id="MDS0295016.1"/>
    </source>
</evidence>
<evidence type="ECO:0000256" key="5">
    <source>
        <dbReference type="ARBA" id="ARBA00022989"/>
    </source>
</evidence>
<dbReference type="PANTHER" id="PTHR32243">
    <property type="entry name" value="MALTOSE TRANSPORT SYSTEM PERMEASE-RELATED"/>
    <property type="match status" value="1"/>
</dbReference>
<evidence type="ECO:0000256" key="1">
    <source>
        <dbReference type="ARBA" id="ARBA00004651"/>
    </source>
</evidence>
<accession>A0ABU2G2K4</accession>
<keyword evidence="2 7" id="KW-0813">Transport</keyword>
<evidence type="ECO:0000256" key="6">
    <source>
        <dbReference type="ARBA" id="ARBA00023136"/>
    </source>
</evidence>
<comment type="caution">
    <text evidence="9">The sequence shown here is derived from an EMBL/GenBank/DDBJ whole genome shotgun (WGS) entry which is preliminary data.</text>
</comment>
<name>A0ABU2G2K4_9EURY</name>
<dbReference type="CDD" id="cd06261">
    <property type="entry name" value="TM_PBP2"/>
    <property type="match status" value="1"/>
</dbReference>
<evidence type="ECO:0000256" key="7">
    <source>
        <dbReference type="RuleBase" id="RU363032"/>
    </source>
</evidence>
<dbReference type="Gene3D" id="1.10.3720.10">
    <property type="entry name" value="MetI-like"/>
    <property type="match status" value="1"/>
</dbReference>
<sequence>MTQIVGTYLSYGQAARIKSISYQIVVWATLLTLMVPIIWLVIGAFSGLEALLSGNISRIFSSITLDPIRQVFFASNFFTYYRNSLVVAAGVVVFTVVASTLAGYGLTRVQFRGKKWLARLILFGYMFPPLLLSLPMYQIWRELGLLNSLFGLVIAEASVPLPFGIWTMWLFFQTVPLDYEESVWMAGGSRWHSFKDVALPQAAPGMIAVGIFAFQSAWNNYTYPKVLISEDALRPLTTGITQYAVQNYVFWNQVMAIAFTIVIPAFLMVYFLQKYLLEGYKATA</sequence>
<dbReference type="PROSITE" id="PS50928">
    <property type="entry name" value="ABC_TM1"/>
    <property type="match status" value="1"/>
</dbReference>
<proteinExistence type="inferred from homology"/>
<keyword evidence="5 7" id="KW-1133">Transmembrane helix</keyword>
<dbReference type="InterPro" id="IPR035906">
    <property type="entry name" value="MetI-like_sf"/>
</dbReference>
<keyword evidence="3" id="KW-1003">Cell membrane</keyword>
<dbReference type="Proteomes" id="UP001254813">
    <property type="component" value="Unassembled WGS sequence"/>
</dbReference>
<dbReference type="SUPFAM" id="SSF161098">
    <property type="entry name" value="MetI-like"/>
    <property type="match status" value="1"/>
</dbReference>
<evidence type="ECO:0000313" key="10">
    <source>
        <dbReference type="Proteomes" id="UP001254813"/>
    </source>
</evidence>
<dbReference type="InterPro" id="IPR000515">
    <property type="entry name" value="MetI-like"/>
</dbReference>
<feature type="transmembrane region" description="Helical" evidence="7">
    <location>
        <begin position="116"/>
        <end position="137"/>
    </location>
</feature>
<evidence type="ECO:0000259" key="8">
    <source>
        <dbReference type="PROSITE" id="PS50928"/>
    </source>
</evidence>
<dbReference type="InterPro" id="IPR050901">
    <property type="entry name" value="BP-dep_ABC_trans_perm"/>
</dbReference>